<dbReference type="AlphaFoldDB" id="A0A258D7P7"/>
<dbReference type="EMBL" id="NCDQ01000123">
    <property type="protein sequence ID" value="OYX03759.1"/>
    <property type="molecule type" value="Genomic_DNA"/>
</dbReference>
<reference evidence="1 2" key="1">
    <citation type="submission" date="2017-03" db="EMBL/GenBank/DDBJ databases">
        <title>Lifting the veil on microbial sulfur biogeochemistry in mining wastewaters.</title>
        <authorList>
            <person name="Kantor R.S."/>
            <person name="Colenbrander Nelson T."/>
            <person name="Marshall S."/>
            <person name="Bennett D."/>
            <person name="Apte S."/>
            <person name="Camacho D."/>
            <person name="Thomas B.C."/>
            <person name="Warren L.A."/>
            <person name="Banfield J.F."/>
        </authorList>
    </citation>
    <scope>NUCLEOTIDE SEQUENCE [LARGE SCALE GENOMIC DNA]</scope>
    <source>
        <strain evidence="1">32-67-7</strain>
    </source>
</reference>
<dbReference type="Proteomes" id="UP000215616">
    <property type="component" value="Unassembled WGS sequence"/>
</dbReference>
<proteinExistence type="predicted"/>
<name>A0A258D7P7_CAUVI</name>
<evidence type="ECO:0000313" key="1">
    <source>
        <dbReference type="EMBL" id="OYX03759.1"/>
    </source>
</evidence>
<protein>
    <submittedName>
        <fullName evidence="1">Uncharacterized protein</fullName>
    </submittedName>
</protein>
<sequence length="329" mass="36484">MIALLSALLLTASVPSGCVFEGEPRLWTQQALQAWDRLDHDRIRMPAPTTPTLILFDEACVYRFTPATAGPFRVGRRTYLVQAERHAGAVDLPGGGQVPARKLSFAAPTEDGGMFFVMSLPAVWRADKAEARDPERLAMVVFMHEFAHTQQGGGLGRRIDDLIRRGLPEDADDDSLQKTWSAVPDYVKSYEHERDLLYASARSETYEVRRAKLDEAAVAMETRRATYLADKPLWREADDVFLTFEGTGNWAAWAWLTDPAGGAMAREDATAFVRGGRRWWSQDAGLGAMLALGGLMPAWPSLAFSNQGVTVRELIVLSRQAKDQAKDQD</sequence>
<organism evidence="1 2">
    <name type="scientific">Caulobacter vibrioides</name>
    <name type="common">Caulobacter crescentus</name>
    <dbReference type="NCBI Taxonomy" id="155892"/>
    <lineage>
        <taxon>Bacteria</taxon>
        <taxon>Pseudomonadati</taxon>
        <taxon>Pseudomonadota</taxon>
        <taxon>Alphaproteobacteria</taxon>
        <taxon>Caulobacterales</taxon>
        <taxon>Caulobacteraceae</taxon>
        <taxon>Caulobacter</taxon>
    </lineage>
</organism>
<comment type="caution">
    <text evidence="1">The sequence shown here is derived from an EMBL/GenBank/DDBJ whole genome shotgun (WGS) entry which is preliminary data.</text>
</comment>
<evidence type="ECO:0000313" key="2">
    <source>
        <dbReference type="Proteomes" id="UP000215616"/>
    </source>
</evidence>
<accession>A0A258D7P7</accession>
<gene>
    <name evidence="1" type="ORF">B7Z12_09070</name>
</gene>